<evidence type="ECO:0000256" key="1">
    <source>
        <dbReference type="ARBA" id="ARBA00004477"/>
    </source>
</evidence>
<comment type="function">
    <text evidence="11">Component of a complex that binds and activates STK11/LKB1. In the complex, required to stabilize the interaction between CAB39/MO25 (CAB39/MO25alpha or CAB39L/MO25beta) and STK11/LKB1.</text>
</comment>
<evidence type="ECO:0000313" key="15">
    <source>
        <dbReference type="EMBL" id="TSP25418.1"/>
    </source>
</evidence>
<comment type="subcellular location">
    <subcellularLocation>
        <location evidence="1">Endoplasmic reticulum membrane</location>
        <topology evidence="1">Multi-pass membrane protein</topology>
    </subcellularLocation>
    <subcellularLocation>
        <location evidence="2">Golgi apparatus membrane</location>
        <topology evidence="2">Multi-pass membrane protein</topology>
    </subcellularLocation>
</comment>
<dbReference type="FunFam" id="2.60.40.10:FF:000431">
    <property type="entry name" value="motile sperm domain-containing protein 1"/>
    <property type="match status" value="1"/>
</dbReference>
<dbReference type="AlphaFoldDB" id="A0A556UXS5"/>
<keyword evidence="9" id="KW-0333">Golgi apparatus</keyword>
<dbReference type="InterPro" id="IPR000535">
    <property type="entry name" value="MSP_dom"/>
</dbReference>
<dbReference type="GO" id="GO:0005789">
    <property type="term" value="C:endoplasmic reticulum membrane"/>
    <property type="evidence" value="ECO:0007669"/>
    <property type="project" value="UniProtKB-SubCell"/>
</dbReference>
<dbReference type="InterPro" id="IPR016024">
    <property type="entry name" value="ARM-type_fold"/>
</dbReference>
<dbReference type="OrthoDB" id="10022288at2759"/>
<gene>
    <name evidence="15" type="ORF">Baya_9643</name>
</gene>
<feature type="transmembrane region" description="Helical" evidence="13">
    <location>
        <begin position="203"/>
        <end position="222"/>
    </location>
</feature>
<dbReference type="InterPro" id="IPR039283">
    <property type="entry name" value="MOSPD1/3"/>
</dbReference>
<accession>A0A556UXS5</accession>
<dbReference type="InterPro" id="IPR011989">
    <property type="entry name" value="ARM-like"/>
</dbReference>
<reference evidence="15 16" key="1">
    <citation type="journal article" date="2019" name="Genome Biol. Evol.">
        <title>Whole-Genome Sequencing of the Giant Devil Catfish, Bagarius yarrelli.</title>
        <authorList>
            <person name="Jiang W."/>
            <person name="Lv Y."/>
            <person name="Cheng L."/>
            <person name="Yang K."/>
            <person name="Chao B."/>
            <person name="Wang X."/>
            <person name="Li Y."/>
            <person name="Pan X."/>
            <person name="You X."/>
            <person name="Zhang Y."/>
            <person name="Yang J."/>
            <person name="Li J."/>
            <person name="Zhang X."/>
            <person name="Liu S."/>
            <person name="Sun C."/>
            <person name="Yang J."/>
            <person name="Shi Q."/>
        </authorList>
    </citation>
    <scope>NUCLEOTIDE SEQUENCE [LARGE SCALE GENOMIC DNA]</scope>
    <source>
        <strain evidence="15">JWS20170419001</strain>
        <tissue evidence="15">Muscle</tissue>
    </source>
</reference>
<dbReference type="GO" id="GO:0000139">
    <property type="term" value="C:Golgi membrane"/>
    <property type="evidence" value="ECO:0007669"/>
    <property type="project" value="UniProtKB-SubCell"/>
</dbReference>
<dbReference type="EMBL" id="VCAZ01000074">
    <property type="protein sequence ID" value="TSP25418.1"/>
    <property type="molecule type" value="Genomic_DNA"/>
</dbReference>
<dbReference type="PANTHER" id="PTHR34441">
    <property type="entry name" value="MOTILE SPERM DOMAIN-CONTAINING PROTEIN 1"/>
    <property type="match status" value="1"/>
</dbReference>
<dbReference type="Proteomes" id="UP000319801">
    <property type="component" value="Unassembled WGS sequence"/>
</dbReference>
<comment type="subunit">
    <text evidence="4">Component of a trimeric complex composed of STK11/LKB1, STRAD (STRADA or STRADB) and CAB39/MO25 (CAB39/MO25alpha or CAB39L/MO25beta): the complex tethers STK11/LKB1 in the cytoplasm and stimulates its catalytic activity.</text>
</comment>
<feature type="transmembrane region" description="Helical" evidence="13">
    <location>
        <begin position="165"/>
        <end position="183"/>
    </location>
</feature>
<evidence type="ECO:0000259" key="14">
    <source>
        <dbReference type="Pfam" id="PF00635"/>
    </source>
</evidence>
<evidence type="ECO:0000256" key="11">
    <source>
        <dbReference type="ARBA" id="ARBA00025206"/>
    </source>
</evidence>
<evidence type="ECO:0000256" key="5">
    <source>
        <dbReference type="ARBA" id="ARBA00020941"/>
    </source>
</evidence>
<evidence type="ECO:0000256" key="13">
    <source>
        <dbReference type="SAM" id="Phobius"/>
    </source>
</evidence>
<evidence type="ECO:0000256" key="9">
    <source>
        <dbReference type="ARBA" id="ARBA00023034"/>
    </source>
</evidence>
<keyword evidence="16" id="KW-1185">Reference proteome</keyword>
<evidence type="ECO:0000313" key="16">
    <source>
        <dbReference type="Proteomes" id="UP000319801"/>
    </source>
</evidence>
<dbReference type="InterPro" id="IPR013783">
    <property type="entry name" value="Ig-like_fold"/>
</dbReference>
<organism evidence="15 16">
    <name type="scientific">Bagarius yarrelli</name>
    <name type="common">Goonch</name>
    <name type="synonym">Bagrus yarrelli</name>
    <dbReference type="NCBI Taxonomy" id="175774"/>
    <lineage>
        <taxon>Eukaryota</taxon>
        <taxon>Metazoa</taxon>
        <taxon>Chordata</taxon>
        <taxon>Craniata</taxon>
        <taxon>Vertebrata</taxon>
        <taxon>Euteleostomi</taxon>
        <taxon>Actinopterygii</taxon>
        <taxon>Neopterygii</taxon>
        <taxon>Teleostei</taxon>
        <taxon>Ostariophysi</taxon>
        <taxon>Siluriformes</taxon>
        <taxon>Sisoridae</taxon>
        <taxon>Sisorinae</taxon>
        <taxon>Bagarius</taxon>
    </lineage>
</organism>
<comment type="function">
    <text evidence="12">Plays a role in differentiation and/or proliferation of mesenchymal stem cells. Proposed to be involved in epithelial-to-mesenchymal transition (EMT). However, another study suggests that it is not required for EMT or stem cell self-renewal and acts during later stages of differentiation.</text>
</comment>
<dbReference type="Pfam" id="PF00635">
    <property type="entry name" value="Motile_Sperm"/>
    <property type="match status" value="1"/>
</dbReference>
<dbReference type="Pfam" id="PF08569">
    <property type="entry name" value="Mo25"/>
    <property type="match status" value="1"/>
</dbReference>
<dbReference type="SUPFAM" id="SSF48371">
    <property type="entry name" value="ARM repeat"/>
    <property type="match status" value="1"/>
</dbReference>
<evidence type="ECO:0000256" key="8">
    <source>
        <dbReference type="ARBA" id="ARBA00022989"/>
    </source>
</evidence>
<keyword evidence="7" id="KW-0256">Endoplasmic reticulum</keyword>
<dbReference type="Gene3D" id="2.60.40.10">
    <property type="entry name" value="Immunoglobulins"/>
    <property type="match status" value="1"/>
</dbReference>
<sequence>MQQHSRQPDLVEGRLPVFVFPTELFFYADEQASHKQVLTLYNPYEFALKFKVLCTAPNKYAVVDATGAVKPQCCVDIVIRHRDVRACHYGVIDKFRLQVSEQSQRKALGRKEVIATLLPSAAQEAPQSRPQEEERRMKEQLTDSLFFEQTAFQTESRTASGGPSLLTVLLGLVCMAALMLPTLGEQETTVPVYLHLSVNKKLVAAYVLACWGLVFFYIHNLISEERRTCCGSEATACKFYPSFIYKSFALFKKVFTEYEKLLHSDNYVTKRQSLKLLGELLLDRHNFTVMTKYISRAENLKLMMNMLKDNSRNIQFEAFHVFKVFVANPNKTQPVLDILLKNQSKLVDFLSQFQTDRSEDEQFCDEKNYLIKQIRDLKRPAPTEEA</sequence>
<proteinExistence type="inferred from homology"/>
<evidence type="ECO:0000256" key="10">
    <source>
        <dbReference type="ARBA" id="ARBA00023136"/>
    </source>
</evidence>
<feature type="domain" description="MSP" evidence="14">
    <location>
        <begin position="17"/>
        <end position="110"/>
    </location>
</feature>
<evidence type="ECO:0000256" key="2">
    <source>
        <dbReference type="ARBA" id="ARBA00004653"/>
    </source>
</evidence>
<evidence type="ECO:0000256" key="6">
    <source>
        <dbReference type="ARBA" id="ARBA00022692"/>
    </source>
</evidence>
<name>A0A556UXS5_BAGYA</name>
<keyword evidence="6 13" id="KW-0812">Transmembrane</keyword>
<evidence type="ECO:0000256" key="7">
    <source>
        <dbReference type="ARBA" id="ARBA00022824"/>
    </source>
</evidence>
<keyword evidence="8 13" id="KW-1133">Transmembrane helix</keyword>
<dbReference type="PANTHER" id="PTHR34441:SF1">
    <property type="entry name" value="MOTILE SPERM DOMAIN-CONTAINING 1"/>
    <property type="match status" value="1"/>
</dbReference>
<dbReference type="InterPro" id="IPR013878">
    <property type="entry name" value="Mo25"/>
</dbReference>
<dbReference type="SUPFAM" id="SSF49354">
    <property type="entry name" value="PapD-like"/>
    <property type="match status" value="1"/>
</dbReference>
<evidence type="ECO:0000256" key="3">
    <source>
        <dbReference type="ARBA" id="ARBA00011012"/>
    </source>
</evidence>
<comment type="caution">
    <text evidence="15">The sequence shown here is derived from an EMBL/GenBank/DDBJ whole genome shotgun (WGS) entry which is preliminary data.</text>
</comment>
<dbReference type="InterPro" id="IPR008962">
    <property type="entry name" value="PapD-like_sf"/>
</dbReference>
<comment type="similarity">
    <text evidence="3">Belongs to the Mo25 family.</text>
</comment>
<evidence type="ECO:0000256" key="4">
    <source>
        <dbReference type="ARBA" id="ARBA00011749"/>
    </source>
</evidence>
<protein>
    <recommendedName>
        <fullName evidence="5">Motile sperm domain-containing protein 1</fullName>
    </recommendedName>
</protein>
<keyword evidence="10 13" id="KW-0472">Membrane</keyword>
<dbReference type="Gene3D" id="1.25.10.10">
    <property type="entry name" value="Leucine-rich Repeat Variant"/>
    <property type="match status" value="1"/>
</dbReference>
<evidence type="ECO:0000256" key="12">
    <source>
        <dbReference type="ARBA" id="ARBA00045707"/>
    </source>
</evidence>